<keyword evidence="3" id="KW-1185">Reference proteome</keyword>
<name>A0ABW9RIM3_9BACT</name>
<sequence length="247" mass="27866">MNKLWLLVIPLAFLLSTSFLLTKKAGKLVDESRFISYEIDPAHQHLKFYWKDEDGINYQNFRNLKASLENDGKALVFAMNGGMYNKDLSPQGLYIENGQLLSPLDTLQNGYGNFYLQPNGVFYITHDHKAMVSLSRSFDISQNISYATQSGPMLLIDGEIHPKFIKGSQNVHIRNGVGILPNGNALFAISRDKVNFFDFASFFKQKGCKNALYLDGFVSRIYLPTKNIEQLDGTFGVIIAETKSKTE</sequence>
<dbReference type="InterPro" id="IPR018711">
    <property type="entry name" value="NAGPA"/>
</dbReference>
<evidence type="ECO:0000313" key="2">
    <source>
        <dbReference type="EMBL" id="MTI23546.1"/>
    </source>
</evidence>
<proteinExistence type="predicted"/>
<gene>
    <name evidence="2" type="ORF">E1163_01135</name>
</gene>
<accession>A0ABW9RIM3</accession>
<feature type="domain" description="Phosphodiester glycosidase" evidence="1">
    <location>
        <begin position="75"/>
        <end position="219"/>
    </location>
</feature>
<evidence type="ECO:0000313" key="3">
    <source>
        <dbReference type="Proteomes" id="UP000798808"/>
    </source>
</evidence>
<dbReference type="EMBL" id="SMLW01000229">
    <property type="protein sequence ID" value="MTI23546.1"/>
    <property type="molecule type" value="Genomic_DNA"/>
</dbReference>
<dbReference type="RefSeq" id="WP_155168685.1">
    <property type="nucleotide sequence ID" value="NZ_BAAAFL010000053.1"/>
</dbReference>
<comment type="caution">
    <text evidence="2">The sequence shown here is derived from an EMBL/GenBank/DDBJ whole genome shotgun (WGS) entry which is preliminary data.</text>
</comment>
<dbReference type="Proteomes" id="UP000798808">
    <property type="component" value="Unassembled WGS sequence"/>
</dbReference>
<evidence type="ECO:0000259" key="1">
    <source>
        <dbReference type="Pfam" id="PF09992"/>
    </source>
</evidence>
<reference evidence="2 3" key="1">
    <citation type="submission" date="2019-02" db="EMBL/GenBank/DDBJ databases">
        <authorList>
            <person name="Goldberg S.R."/>
            <person name="Haltli B.A."/>
            <person name="Correa H."/>
            <person name="Russell K.G."/>
        </authorList>
    </citation>
    <scope>NUCLEOTIDE SEQUENCE [LARGE SCALE GENOMIC DNA]</scope>
    <source>
        <strain evidence="2 3">JCM 16186</strain>
    </source>
</reference>
<organism evidence="2 3">
    <name type="scientific">Fulvivirga kasyanovii</name>
    <dbReference type="NCBI Taxonomy" id="396812"/>
    <lineage>
        <taxon>Bacteria</taxon>
        <taxon>Pseudomonadati</taxon>
        <taxon>Bacteroidota</taxon>
        <taxon>Cytophagia</taxon>
        <taxon>Cytophagales</taxon>
        <taxon>Fulvivirgaceae</taxon>
        <taxon>Fulvivirga</taxon>
    </lineage>
</organism>
<protein>
    <recommendedName>
        <fullName evidence="1">Phosphodiester glycosidase domain-containing protein</fullName>
    </recommendedName>
</protein>
<dbReference type="Pfam" id="PF09992">
    <property type="entry name" value="NAGPA"/>
    <property type="match status" value="1"/>
</dbReference>